<evidence type="ECO:0000259" key="1">
    <source>
        <dbReference type="Pfam" id="PF10544"/>
    </source>
</evidence>
<dbReference type="EMBL" id="KY684089">
    <property type="protein sequence ID" value="ARF09928.1"/>
    <property type="molecule type" value="Genomic_DNA"/>
</dbReference>
<organism evidence="2">
    <name type="scientific">Indivirus ILV1</name>
    <dbReference type="NCBI Taxonomy" id="1977633"/>
    <lineage>
        <taxon>Viruses</taxon>
        <taxon>Varidnaviria</taxon>
        <taxon>Bamfordvirae</taxon>
        <taxon>Nucleocytoviricota</taxon>
        <taxon>Megaviricetes</taxon>
        <taxon>Imitervirales</taxon>
        <taxon>Mimiviridae</taxon>
        <taxon>Klosneuvirinae</taxon>
        <taxon>Indivirus</taxon>
    </lineage>
</organism>
<feature type="domain" description="Bacteriophage T5 Orf172 DNA-binding" evidence="1">
    <location>
        <begin position="61"/>
        <end position="141"/>
    </location>
</feature>
<evidence type="ECO:0000313" key="2">
    <source>
        <dbReference type="EMBL" id="ARF09928.1"/>
    </source>
</evidence>
<gene>
    <name evidence="2" type="ORF">Indivirus_5_51</name>
</gene>
<dbReference type="InterPro" id="IPR018306">
    <property type="entry name" value="Phage_T5_Orf172_DNA-bd"/>
</dbReference>
<accession>A0A1V0SE60</accession>
<reference evidence="2" key="1">
    <citation type="journal article" date="2017" name="Science">
        <title>Giant viruses with an expanded complement of translation system components.</title>
        <authorList>
            <person name="Schulz F."/>
            <person name="Yutin N."/>
            <person name="Ivanova N.N."/>
            <person name="Ortega D.R."/>
            <person name="Lee T.K."/>
            <person name="Vierheilig J."/>
            <person name="Daims H."/>
            <person name="Horn M."/>
            <person name="Wagner M."/>
            <person name="Jensen G.J."/>
            <person name="Kyrpides N.C."/>
            <person name="Koonin E.V."/>
            <person name="Woyke T."/>
        </authorList>
    </citation>
    <scope>NUCLEOTIDE SEQUENCE</scope>
    <source>
        <strain evidence="2">ILV1</strain>
    </source>
</reference>
<sequence length="407" mass="48182">MIKRLLNLINNQKYTNETLSLLLIYIHDNNINNQSSLLTNLTKEYLEIFKKKGKIYGIYNEMFDTYGKNVYKLGYSTNLKKRLNTYITCYVKPCELSYESLNIWYPDIVESVLFLHLQQYRLSPNREFFDCDIKIIKNTMAIIINEFETTNIMDIINKYNMQLLSIRLLKSNILKLLDNYKNKLKCIIVNDTGKIIKISTLDIYEKIIESDNITDEEFVKYNSKKLDELNYEQKYSIEKYTIKKIHNIDLINTQILNNIYNSTQKYITVNYFKGISHILRNSEEWSLKKELINEIIMILGYNNIGEKLDRETFNSNKNKVITKSKFFTDSIKSHMLFGYDKLIINKVVNGPKTIKQFLGFINSVFNDWGLNIRAENRSSSKKIDGKKITTNNHFYVLNYIDDIDKYL</sequence>
<protein>
    <recommendedName>
        <fullName evidence="1">Bacteriophage T5 Orf172 DNA-binding domain-containing protein</fullName>
    </recommendedName>
</protein>
<proteinExistence type="predicted"/>
<name>A0A1V0SE60_9VIRU</name>
<dbReference type="Pfam" id="PF10544">
    <property type="entry name" value="T5orf172"/>
    <property type="match status" value="1"/>
</dbReference>